<feature type="domain" description="Topo IIA-type catalytic" evidence="7">
    <location>
        <begin position="42"/>
        <end position="509"/>
    </location>
</feature>
<dbReference type="PANTHER" id="PTHR43493:SF5">
    <property type="entry name" value="DNA GYRASE SUBUNIT A, CHLOROPLASTIC_MITOCHONDRIAL"/>
    <property type="match status" value="1"/>
</dbReference>
<dbReference type="GO" id="GO:0003677">
    <property type="term" value="F:DNA binding"/>
    <property type="evidence" value="ECO:0007669"/>
    <property type="project" value="UniProtKB-UniRule"/>
</dbReference>
<dbReference type="GO" id="GO:0005524">
    <property type="term" value="F:ATP binding"/>
    <property type="evidence" value="ECO:0007669"/>
    <property type="project" value="InterPro"/>
</dbReference>
<feature type="coiled-coil region" evidence="6">
    <location>
        <begin position="446"/>
        <end position="473"/>
    </location>
</feature>
<comment type="catalytic activity">
    <reaction evidence="5">
        <text>ATP-dependent breakage, passage and rejoining of double-stranded DNA.</text>
        <dbReference type="EC" id="5.6.2.2"/>
    </reaction>
</comment>
<dbReference type="PANTHER" id="PTHR43493">
    <property type="entry name" value="DNA GYRASE/TOPOISOMERASE SUBUNIT A"/>
    <property type="match status" value="1"/>
</dbReference>
<keyword evidence="2 5" id="KW-0799">Topoisomerase</keyword>
<keyword evidence="3 5" id="KW-0238">DNA-binding</keyword>
<name>A0A8S5RV19_9CAUD</name>
<dbReference type="SUPFAM" id="SSF56719">
    <property type="entry name" value="Type II DNA topoisomerase"/>
    <property type="match status" value="1"/>
</dbReference>
<dbReference type="EMBL" id="BK032497">
    <property type="protein sequence ID" value="DAF42622.1"/>
    <property type="molecule type" value="Genomic_DNA"/>
</dbReference>
<dbReference type="InterPro" id="IPR013758">
    <property type="entry name" value="Topo_IIA_A/C_ab"/>
</dbReference>
<evidence type="ECO:0000256" key="4">
    <source>
        <dbReference type="ARBA" id="ARBA00023235"/>
    </source>
</evidence>
<proteinExistence type="inferred from homology"/>
<dbReference type="Gene3D" id="3.90.199.10">
    <property type="entry name" value="Topoisomerase II, domain 5"/>
    <property type="match status" value="1"/>
</dbReference>
<reference evidence="8" key="1">
    <citation type="journal article" date="2021" name="Proc. Natl. Acad. Sci. U.S.A.">
        <title>A Catalog of Tens of Thousands of Viruses from Human Metagenomes Reveals Hidden Associations with Chronic Diseases.</title>
        <authorList>
            <person name="Tisza M.J."/>
            <person name="Buck C.B."/>
        </authorList>
    </citation>
    <scope>NUCLEOTIDE SEQUENCE</scope>
    <source>
        <strain evidence="8">CtHip2</strain>
    </source>
</reference>
<keyword evidence="6" id="KW-0175">Coiled coil</keyword>
<evidence type="ECO:0000256" key="1">
    <source>
        <dbReference type="ARBA" id="ARBA00008263"/>
    </source>
</evidence>
<evidence type="ECO:0000256" key="3">
    <source>
        <dbReference type="ARBA" id="ARBA00023125"/>
    </source>
</evidence>
<keyword evidence="4 5" id="KW-0413">Isomerase</keyword>
<dbReference type="Gene3D" id="2.120.10.90">
    <property type="entry name" value="DNA gyrase/topoisomerase IV, subunit A, C-terminal"/>
    <property type="match status" value="1"/>
</dbReference>
<dbReference type="Pfam" id="PF00521">
    <property type="entry name" value="DNA_topoisoIV"/>
    <property type="match status" value="1"/>
</dbReference>
<dbReference type="InterPro" id="IPR035516">
    <property type="entry name" value="Gyrase/topoIV_suA_C"/>
</dbReference>
<evidence type="ECO:0000256" key="5">
    <source>
        <dbReference type="PROSITE-ProRule" id="PRU01384"/>
    </source>
</evidence>
<dbReference type="GO" id="GO:0009330">
    <property type="term" value="C:DNA topoisomerase type II (double strand cut, ATP-hydrolyzing) complex"/>
    <property type="evidence" value="ECO:0007669"/>
    <property type="project" value="TreeGrafter"/>
</dbReference>
<dbReference type="SUPFAM" id="SSF101904">
    <property type="entry name" value="GyrA/ParC C-terminal domain-like"/>
    <property type="match status" value="1"/>
</dbReference>
<dbReference type="PROSITE" id="PS52040">
    <property type="entry name" value="TOPO_IIA"/>
    <property type="match status" value="1"/>
</dbReference>
<organism evidence="8">
    <name type="scientific">Siphoviridae sp. ctHip2</name>
    <dbReference type="NCBI Taxonomy" id="2827830"/>
    <lineage>
        <taxon>Viruses</taxon>
        <taxon>Duplodnaviria</taxon>
        <taxon>Heunggongvirae</taxon>
        <taxon>Uroviricota</taxon>
        <taxon>Caudoviricetes</taxon>
    </lineage>
</organism>
<evidence type="ECO:0000259" key="7">
    <source>
        <dbReference type="PROSITE" id="PS52040"/>
    </source>
</evidence>
<dbReference type="GO" id="GO:0006265">
    <property type="term" value="P:DNA topological change"/>
    <property type="evidence" value="ECO:0007669"/>
    <property type="project" value="UniProtKB-UniRule"/>
</dbReference>
<protein>
    <submittedName>
        <fullName evidence="8">DNA topoisomerase 2 alpha</fullName>
    </submittedName>
</protein>
<dbReference type="SMART" id="SM00434">
    <property type="entry name" value="TOP4c"/>
    <property type="match status" value="1"/>
</dbReference>
<dbReference type="InterPro" id="IPR013757">
    <property type="entry name" value="Topo_IIA_A_a_sf"/>
</dbReference>
<evidence type="ECO:0000313" key="8">
    <source>
        <dbReference type="EMBL" id="DAF42622.1"/>
    </source>
</evidence>
<dbReference type="InterPro" id="IPR013760">
    <property type="entry name" value="Topo_IIA-like_dom_sf"/>
</dbReference>
<comment type="similarity">
    <text evidence="1">Belongs to the type II topoisomerase GyrA/ParC subunit family.</text>
</comment>
<evidence type="ECO:0000256" key="6">
    <source>
        <dbReference type="SAM" id="Coils"/>
    </source>
</evidence>
<dbReference type="Gene3D" id="3.30.1360.40">
    <property type="match status" value="1"/>
</dbReference>
<dbReference type="Gene3D" id="1.10.268.10">
    <property type="entry name" value="Topoisomerase, domain 3"/>
    <property type="match status" value="1"/>
</dbReference>
<dbReference type="GO" id="GO:0003918">
    <property type="term" value="F:DNA topoisomerase type II (double strand cut, ATP-hydrolyzing) activity"/>
    <property type="evidence" value="ECO:0007669"/>
    <property type="project" value="UniProtKB-EC"/>
</dbReference>
<accession>A0A8S5RV19</accession>
<dbReference type="InterPro" id="IPR050220">
    <property type="entry name" value="Type_II_DNA_Topoisomerases"/>
</dbReference>
<evidence type="ECO:0000256" key="2">
    <source>
        <dbReference type="ARBA" id="ARBA00023029"/>
    </source>
</evidence>
<feature type="active site" description="O-(5'-phospho-DNA)-tyrosine intermediate" evidence="5">
    <location>
        <position position="130"/>
    </location>
</feature>
<dbReference type="InterPro" id="IPR002205">
    <property type="entry name" value="Topo_IIA_dom_A"/>
</dbReference>
<sequence length="780" mass="87097">MAKNKEKFALDKFAGKVIVQPIKPFLFENYLPYAHYVIQSRALVGKDGLKPVLKRGIWTMWTLGLKNNKPTMKAATVYNHVVGHYHPHGPSSVTEAMVKLAQDFHSRVPVVEVQGGFGLQTGDTPPSDRYYEVKFTPAGEQLVEDVDYHAVEMVPNFTGAEKLPKSLPVKWPFSIINGGQGIAVGYATNMIPHNPDEVMNAVIKRMQGKLNTVDQLVRVMPGPDFPTYGQIFGVDGIKEYYETGKGSFLVRSKYEVNALPRGKHEIVFTEFPYQISIEKIKEEIAKVKETKNKLTEIVEAKNLSDKKRGNVLSIDVKAGANPYLVLEDLFKFTSLETNFSVNMTTLDEGRPVVSTMFDLIDTFIDQRKEAFINKLEYKLENNSRKLEQRSGVASVLSDLDKTINIIRKSESSEEARDNIMKHFGINEAQADYILKLSLSVLTKADKDKILLEIEALRKETEDLENLLNDEAAIDSAIIEELKATKKVISDDRRTFIDNVTLEDLKLADKESRNKMKLLEKDVDTTIYILSNGTILQSLEETFNTHVPIKSELKATTQEFINILKNDGTIETINAKAIPLDIPSSTSLLGVDEDKFVTILPNNLNGIYKGVLIVTDAGNVNIVKNNIKSPLAKLILNEKIIYAKPLTEEDYAKFLYIIAEDGQLAKFPISTIRESNPGSGTVAGFKYDKKSVAAGVGDNDAVLFSKSKSSYKFTQGEEVPSTNRGVKGSKFHELVKDDEITGLVVSEFVKVVDQDAEAIAEEYSGRAKKGIPYDEDLFFGY</sequence>